<feature type="region of interest" description="Disordered" evidence="2">
    <location>
        <begin position="181"/>
        <end position="203"/>
    </location>
</feature>
<name>A0AAN8EYE3_TRICO</name>
<dbReference type="PROSITE" id="PS00028">
    <property type="entry name" value="ZINC_FINGER_C2H2_1"/>
    <property type="match status" value="1"/>
</dbReference>
<feature type="domain" description="C2H2-type" evidence="3">
    <location>
        <begin position="293"/>
        <end position="321"/>
    </location>
</feature>
<evidence type="ECO:0000256" key="1">
    <source>
        <dbReference type="PROSITE-ProRule" id="PRU00042"/>
    </source>
</evidence>
<keyword evidence="5" id="KW-1185">Reference proteome</keyword>
<dbReference type="PROSITE" id="PS50157">
    <property type="entry name" value="ZINC_FINGER_C2H2_2"/>
    <property type="match status" value="1"/>
</dbReference>
<gene>
    <name evidence="4" type="ORF">GCK32_009005</name>
</gene>
<dbReference type="InterPro" id="IPR013087">
    <property type="entry name" value="Znf_C2H2_type"/>
</dbReference>
<proteinExistence type="predicted"/>
<evidence type="ECO:0000313" key="5">
    <source>
        <dbReference type="Proteomes" id="UP001331761"/>
    </source>
</evidence>
<dbReference type="GO" id="GO:0008270">
    <property type="term" value="F:zinc ion binding"/>
    <property type="evidence" value="ECO:0007669"/>
    <property type="project" value="UniProtKB-KW"/>
</dbReference>
<dbReference type="AlphaFoldDB" id="A0AAN8EYE3"/>
<keyword evidence="1" id="KW-0863">Zinc-finger</keyword>
<organism evidence="4 5">
    <name type="scientific">Trichostrongylus colubriformis</name>
    <name type="common">Black scour worm</name>
    <dbReference type="NCBI Taxonomy" id="6319"/>
    <lineage>
        <taxon>Eukaryota</taxon>
        <taxon>Metazoa</taxon>
        <taxon>Ecdysozoa</taxon>
        <taxon>Nematoda</taxon>
        <taxon>Chromadorea</taxon>
        <taxon>Rhabditida</taxon>
        <taxon>Rhabditina</taxon>
        <taxon>Rhabditomorpha</taxon>
        <taxon>Strongyloidea</taxon>
        <taxon>Trichostrongylidae</taxon>
        <taxon>Trichostrongylus</taxon>
    </lineage>
</organism>
<dbReference type="EMBL" id="WIXE01020144">
    <property type="protein sequence ID" value="KAK5969461.1"/>
    <property type="molecule type" value="Genomic_DNA"/>
</dbReference>
<reference evidence="4 5" key="1">
    <citation type="submission" date="2019-10" db="EMBL/GenBank/DDBJ databases">
        <title>Assembly and Annotation for the nematode Trichostrongylus colubriformis.</title>
        <authorList>
            <person name="Martin J."/>
        </authorList>
    </citation>
    <scope>NUCLEOTIDE SEQUENCE [LARGE SCALE GENOMIC DNA]</scope>
    <source>
        <strain evidence="4">G859</strain>
        <tissue evidence="4">Whole worm</tissue>
    </source>
</reference>
<evidence type="ECO:0000259" key="3">
    <source>
        <dbReference type="PROSITE" id="PS50157"/>
    </source>
</evidence>
<dbReference type="Gene3D" id="3.30.160.60">
    <property type="entry name" value="Classic Zinc Finger"/>
    <property type="match status" value="1"/>
</dbReference>
<evidence type="ECO:0000256" key="2">
    <source>
        <dbReference type="SAM" id="MobiDB-lite"/>
    </source>
</evidence>
<protein>
    <submittedName>
        <fullName evidence="4">C2H2-type domain-containing protein</fullName>
    </submittedName>
</protein>
<evidence type="ECO:0000313" key="4">
    <source>
        <dbReference type="EMBL" id="KAK5969461.1"/>
    </source>
</evidence>
<comment type="caution">
    <text evidence="4">The sequence shown here is derived from an EMBL/GenBank/DDBJ whole genome shotgun (WGS) entry which is preliminary data.</text>
</comment>
<keyword evidence="1" id="KW-0862">Zinc</keyword>
<accession>A0AAN8EYE3</accession>
<keyword evidence="1" id="KW-0479">Metal-binding</keyword>
<sequence length="357" mass="39705">MLAHPGVVQSGRAPARRSIRGAWPSIHPAPTSCRFRPPDETRYYSFCRRHINRECDSGGLWPISDTWQILDHTHLHPTLISISQHLIDNTVLELRSAPNSPVVMAVYICVELESIVGLPEIMNCLLEKSIKFTVSKDRRSLCDTCSAKDESLHLPTSTSVTPLVPTSTPSSVSLMEQMDAYPRSESVDSEANEEGNKVKTEDGTAQFRDAVTPVNDDMDETDLVACGSELLQQVSANFLSYQEKSKNFTDSEMSMIREKGAGSAPKQCQLCSHWITAKNVRAHVATHLTIRRLRCTLCGQGFDRMNRASIHVEKCHAGDSGAKVESAMNAEQRKEIEMLARKCFPRKSRTSASEESK</sequence>
<dbReference type="Proteomes" id="UP001331761">
    <property type="component" value="Unassembled WGS sequence"/>
</dbReference>